<dbReference type="PROSITE" id="PS50943">
    <property type="entry name" value="HTH_CROC1"/>
    <property type="match status" value="1"/>
</dbReference>
<dbReference type="Gene3D" id="1.10.260.40">
    <property type="entry name" value="lambda repressor-like DNA-binding domains"/>
    <property type="match status" value="1"/>
</dbReference>
<dbReference type="GO" id="GO:0003677">
    <property type="term" value="F:DNA binding"/>
    <property type="evidence" value="ECO:0007669"/>
    <property type="project" value="InterPro"/>
</dbReference>
<dbReference type="SMART" id="SM00530">
    <property type="entry name" value="HTH_XRE"/>
    <property type="match status" value="1"/>
</dbReference>
<accession>A0A645GM44</accession>
<feature type="domain" description="HTH cro/C1-type" evidence="1">
    <location>
        <begin position="7"/>
        <end position="59"/>
    </location>
</feature>
<name>A0A645GM44_9ZZZZ</name>
<gene>
    <name evidence="2" type="ORF">SDC9_174717</name>
</gene>
<dbReference type="SUPFAM" id="SSF47413">
    <property type="entry name" value="lambda repressor-like DNA-binding domains"/>
    <property type="match status" value="1"/>
</dbReference>
<organism evidence="2">
    <name type="scientific">bioreactor metagenome</name>
    <dbReference type="NCBI Taxonomy" id="1076179"/>
    <lineage>
        <taxon>unclassified sequences</taxon>
        <taxon>metagenomes</taxon>
        <taxon>ecological metagenomes</taxon>
    </lineage>
</organism>
<sequence length="192" mass="21213">MTLLERVKELCIKNSTSLAALEKTLSMGNGTLSRWDTSSPSIDKIQKVANHFNVSIDYLVGQGDIYNLSLNPKANEAASSQSNFYALFEELAEILGYKISLKSGDTSFIEYAGKETPLKTEKIVTIIDSVQSYINFTLQEAIKNSYEECSEDFPTIVVAARGGRYKLDRSAAQKLAQSAAKAPNRAHDKELF</sequence>
<dbReference type="AlphaFoldDB" id="A0A645GM44"/>
<protein>
    <recommendedName>
        <fullName evidence="1">HTH cro/C1-type domain-containing protein</fullName>
    </recommendedName>
</protein>
<dbReference type="InterPro" id="IPR010982">
    <property type="entry name" value="Lambda_DNA-bd_dom_sf"/>
</dbReference>
<reference evidence="2" key="1">
    <citation type="submission" date="2019-08" db="EMBL/GenBank/DDBJ databases">
        <authorList>
            <person name="Kucharzyk K."/>
            <person name="Murdoch R.W."/>
            <person name="Higgins S."/>
            <person name="Loffler F."/>
        </authorList>
    </citation>
    <scope>NUCLEOTIDE SEQUENCE</scope>
</reference>
<evidence type="ECO:0000313" key="2">
    <source>
        <dbReference type="EMBL" id="MPN27286.1"/>
    </source>
</evidence>
<evidence type="ECO:0000259" key="1">
    <source>
        <dbReference type="PROSITE" id="PS50943"/>
    </source>
</evidence>
<comment type="caution">
    <text evidence="2">The sequence shown here is derived from an EMBL/GenBank/DDBJ whole genome shotgun (WGS) entry which is preliminary data.</text>
</comment>
<dbReference type="InterPro" id="IPR001387">
    <property type="entry name" value="Cro/C1-type_HTH"/>
</dbReference>
<dbReference type="EMBL" id="VSSQ01077117">
    <property type="protein sequence ID" value="MPN27286.1"/>
    <property type="molecule type" value="Genomic_DNA"/>
</dbReference>
<proteinExistence type="predicted"/>
<dbReference type="CDD" id="cd00093">
    <property type="entry name" value="HTH_XRE"/>
    <property type="match status" value="1"/>
</dbReference>